<keyword evidence="2" id="KW-0472">Membrane</keyword>
<dbReference type="RefSeq" id="WP_264788096.1">
    <property type="nucleotide sequence ID" value="NZ_AP026867.1"/>
</dbReference>
<feature type="region of interest" description="Disordered" evidence="1">
    <location>
        <begin position="335"/>
        <end position="365"/>
    </location>
</feature>
<dbReference type="EMBL" id="AP026867">
    <property type="protein sequence ID" value="BDS12738.1"/>
    <property type="molecule type" value="Genomic_DNA"/>
</dbReference>
<evidence type="ECO:0000313" key="3">
    <source>
        <dbReference type="EMBL" id="BDS12738.1"/>
    </source>
</evidence>
<sequence length="365" mass="41695">METTAANPRVRRGPSTLLIVLLLVLLVGGGIGVFFMLKPKGKDQDQEKNPTDKKPSGASGRQVTDTHFQVPPTILASITNGGGVTAPTPGELGSRPDKPIYYKHPKVLEHIAITASEWQKEGGARMDAIRSLYDIGRPMIETHSDAQQCIYEMFSKLAYIDYTSYPDRRYLAFPIYGTFEPKGKLYRAELKNILDRGWEGLNLTHSRDSSAPWWCREIGLNLLVGTTVSNTPKTDNVWRSWAPRSELDFYKGFNRHWVQDADLADVFINRHNTQQVVWKDHPDARAAYCATGMYEFVEDWVREIDRLDEVTRFSVFKSMRSDKNPDRWYFSYVNPESGKDEKNTSDNPFYFMEGSTDSKGQKMRK</sequence>
<evidence type="ECO:0000256" key="2">
    <source>
        <dbReference type="SAM" id="Phobius"/>
    </source>
</evidence>
<name>A0A915YGW8_9BACT</name>
<feature type="region of interest" description="Disordered" evidence="1">
    <location>
        <begin position="76"/>
        <end position="96"/>
    </location>
</feature>
<evidence type="ECO:0000313" key="4">
    <source>
        <dbReference type="Proteomes" id="UP001060919"/>
    </source>
</evidence>
<dbReference type="KEGG" id="aup:AsAng_0034630"/>
<accession>A0A915YGW8</accession>
<proteinExistence type="predicted"/>
<keyword evidence="4" id="KW-1185">Reference proteome</keyword>
<feature type="transmembrane region" description="Helical" evidence="2">
    <location>
        <begin position="17"/>
        <end position="37"/>
    </location>
</feature>
<feature type="compositionally biased region" description="Basic and acidic residues" evidence="1">
    <location>
        <begin position="41"/>
        <end position="55"/>
    </location>
</feature>
<reference evidence="3" key="1">
    <citation type="submission" date="2022-09" db="EMBL/GenBank/DDBJ databases">
        <title>Aureispira anguillicida sp. nov., isolated from Leptocephalus of Japanese eel Anguilla japonica.</title>
        <authorList>
            <person name="Yuasa K."/>
            <person name="Mekata T."/>
            <person name="Ikunari K."/>
        </authorList>
    </citation>
    <scope>NUCLEOTIDE SEQUENCE</scope>
    <source>
        <strain evidence="3">EL160426</strain>
    </source>
</reference>
<protein>
    <submittedName>
        <fullName evidence="3">Uncharacterized protein</fullName>
    </submittedName>
</protein>
<organism evidence="3 4">
    <name type="scientific">Aureispira anguillae</name>
    <dbReference type="NCBI Taxonomy" id="2864201"/>
    <lineage>
        <taxon>Bacteria</taxon>
        <taxon>Pseudomonadati</taxon>
        <taxon>Bacteroidota</taxon>
        <taxon>Saprospiria</taxon>
        <taxon>Saprospirales</taxon>
        <taxon>Saprospiraceae</taxon>
        <taxon>Aureispira</taxon>
    </lineage>
</organism>
<keyword evidence="2" id="KW-1133">Transmembrane helix</keyword>
<dbReference type="Proteomes" id="UP001060919">
    <property type="component" value="Chromosome"/>
</dbReference>
<feature type="region of interest" description="Disordered" evidence="1">
    <location>
        <begin position="41"/>
        <end position="64"/>
    </location>
</feature>
<keyword evidence="2" id="KW-0812">Transmembrane</keyword>
<gene>
    <name evidence="3" type="ORF">AsAng_0034630</name>
</gene>
<dbReference type="AlphaFoldDB" id="A0A915YGW8"/>
<evidence type="ECO:0000256" key="1">
    <source>
        <dbReference type="SAM" id="MobiDB-lite"/>
    </source>
</evidence>